<dbReference type="AlphaFoldDB" id="A0A7V3YEZ6"/>
<dbReference type="PANTHER" id="PTHR43649">
    <property type="entry name" value="ARABINOSE-BINDING PROTEIN-RELATED"/>
    <property type="match status" value="1"/>
</dbReference>
<comment type="caution">
    <text evidence="3">The sequence shown here is derived from an EMBL/GenBank/DDBJ whole genome shotgun (WGS) entry which is preliminary data.</text>
</comment>
<evidence type="ECO:0000256" key="1">
    <source>
        <dbReference type="ARBA" id="ARBA00004418"/>
    </source>
</evidence>
<dbReference type="EMBL" id="DTFV01000016">
    <property type="protein sequence ID" value="HGI29858.1"/>
    <property type="molecule type" value="Genomic_DNA"/>
</dbReference>
<comment type="similarity">
    <text evidence="2">Belongs to the bacterial solute-binding protein 1 family.</text>
</comment>
<accession>A0A7V3YEZ6</accession>
<organism evidence="3">
    <name type="scientific">Candidatus Caldatribacterium californiense</name>
    <dbReference type="NCBI Taxonomy" id="1454726"/>
    <lineage>
        <taxon>Bacteria</taxon>
        <taxon>Pseudomonadati</taxon>
        <taxon>Atribacterota</taxon>
        <taxon>Atribacteria</taxon>
        <taxon>Atribacterales</taxon>
        <taxon>Candidatus Caldatribacteriaceae</taxon>
        <taxon>Candidatus Caldatribacterium</taxon>
    </lineage>
</organism>
<name>A0A7V3YEZ6_9BACT</name>
<dbReference type="InterPro" id="IPR006059">
    <property type="entry name" value="SBP"/>
</dbReference>
<gene>
    <name evidence="3" type="ORF">ENV30_00875</name>
</gene>
<dbReference type="Gene3D" id="3.40.190.10">
    <property type="entry name" value="Periplasmic binding protein-like II"/>
    <property type="match status" value="2"/>
</dbReference>
<dbReference type="GO" id="GO:0042597">
    <property type="term" value="C:periplasmic space"/>
    <property type="evidence" value="ECO:0007669"/>
    <property type="project" value="UniProtKB-SubCell"/>
</dbReference>
<comment type="subcellular location">
    <subcellularLocation>
        <location evidence="1">Periplasm</location>
    </subcellularLocation>
</comment>
<evidence type="ECO:0000313" key="3">
    <source>
        <dbReference type="EMBL" id="HGI29858.1"/>
    </source>
</evidence>
<evidence type="ECO:0000256" key="2">
    <source>
        <dbReference type="ARBA" id="ARBA00008520"/>
    </source>
</evidence>
<dbReference type="Pfam" id="PF13416">
    <property type="entry name" value="SBP_bac_8"/>
    <property type="match status" value="1"/>
</dbReference>
<proteinExistence type="inferred from homology"/>
<sequence>MRWYRLLGIVVLLGFFLAAFGGAYAQKVTVTIQDYFDPAGGMAKFVDRWAEEYMKKNPDVEVKHVYIPFAQLLPTILQQALTGTLPEVVMADNPWVPNLIKAGVYLDITDKVKEWGWENWEDFFKGHRDLTSVDGKIYAFQVTTNNLALFYRKSLLEKAGIPEPPKTWAELKEVSAKIKEALGIYGFGFCATASEEGTWQFEPFLWSNGGSLLELDQKEAVEALSFLVEMVEKGYTPRDVVNVSGQGDVTQWFINGEVAMMENGNWEFGWHLTPDVLEKLGDVGVAALPVPKEGAKPIVPFGGECYGIGANTKDPKKLAVAWEFLSFIASADGMLAANLEHGGLPTRASAAEKIAAQKPILAPFLEQARYALPRPLVGGFEKYPDVSSTVWTAMQRALTGMKTPEEALKEAAEAIRGLFSPEEYEAYRKQARELIAAAAQ</sequence>
<dbReference type="InterPro" id="IPR050490">
    <property type="entry name" value="Bact_solute-bd_prot1"/>
</dbReference>
<protein>
    <submittedName>
        <fullName evidence="3">Sugar ABC transporter substrate-binding protein</fullName>
    </submittedName>
</protein>
<dbReference type="CDD" id="cd13585">
    <property type="entry name" value="PBP2_TMBP_like"/>
    <property type="match status" value="1"/>
</dbReference>
<reference evidence="3" key="1">
    <citation type="journal article" date="2020" name="mSystems">
        <title>Genome- and Community-Level Interaction Insights into Carbon Utilization and Element Cycling Functions of Hydrothermarchaeota in Hydrothermal Sediment.</title>
        <authorList>
            <person name="Zhou Z."/>
            <person name="Liu Y."/>
            <person name="Xu W."/>
            <person name="Pan J."/>
            <person name="Luo Z.H."/>
            <person name="Li M."/>
        </authorList>
    </citation>
    <scope>NUCLEOTIDE SEQUENCE [LARGE SCALE GENOMIC DNA]</scope>
    <source>
        <strain evidence="3">SpSt-747</strain>
    </source>
</reference>
<dbReference type="SUPFAM" id="SSF53850">
    <property type="entry name" value="Periplasmic binding protein-like II"/>
    <property type="match status" value="1"/>
</dbReference>
<dbReference type="PANTHER" id="PTHR43649:SF12">
    <property type="entry name" value="DIACETYLCHITOBIOSE BINDING PROTEIN DASA"/>
    <property type="match status" value="1"/>
</dbReference>